<keyword evidence="3" id="KW-1185">Reference proteome</keyword>
<proteinExistence type="predicted"/>
<evidence type="ECO:0000313" key="3">
    <source>
        <dbReference type="Proteomes" id="UP001218218"/>
    </source>
</evidence>
<sequence length="302" mass="33862">MAHNYNFDNQPNNERYGMARFLLGMGPMPPPTNQELAMARLQHSLNHGMYGGPQYGDNPPRQHNPGDMQFPTYNFRPQAPSLGTPGPVQSQDASHNTPPNNSGQTNSLREFSMSQSNHKTHHPLPELEVHVPAPPEPESASTQATIAPPIRLAFSIDDISPGDFLARICANMNMTVAEAQLGWKTSAELKKALPHPLRTENDVIAALEHFRPILSSTRRTKKVWMEITNLVKAAEKATPVPKVTETAYRDELNVVKTALACEKHRGRNRWCFVRRDDEAGPRCVPLGLEEITLWARKLVRRY</sequence>
<dbReference type="Proteomes" id="UP001218218">
    <property type="component" value="Unassembled WGS sequence"/>
</dbReference>
<feature type="compositionally biased region" description="Polar residues" evidence="1">
    <location>
        <begin position="87"/>
        <end position="117"/>
    </location>
</feature>
<protein>
    <submittedName>
        <fullName evidence="2">Uncharacterized protein</fullName>
    </submittedName>
</protein>
<dbReference type="AlphaFoldDB" id="A0AAD7AQZ7"/>
<feature type="region of interest" description="Disordered" evidence="1">
    <location>
        <begin position="47"/>
        <end position="121"/>
    </location>
</feature>
<gene>
    <name evidence="2" type="ORF">DFH08DRAFT_763348</name>
</gene>
<comment type="caution">
    <text evidence="2">The sequence shown here is derived from an EMBL/GenBank/DDBJ whole genome shotgun (WGS) entry which is preliminary data.</text>
</comment>
<organism evidence="2 3">
    <name type="scientific">Mycena albidolilacea</name>
    <dbReference type="NCBI Taxonomy" id="1033008"/>
    <lineage>
        <taxon>Eukaryota</taxon>
        <taxon>Fungi</taxon>
        <taxon>Dikarya</taxon>
        <taxon>Basidiomycota</taxon>
        <taxon>Agaricomycotina</taxon>
        <taxon>Agaricomycetes</taxon>
        <taxon>Agaricomycetidae</taxon>
        <taxon>Agaricales</taxon>
        <taxon>Marasmiineae</taxon>
        <taxon>Mycenaceae</taxon>
        <taxon>Mycena</taxon>
    </lineage>
</organism>
<reference evidence="2" key="1">
    <citation type="submission" date="2023-03" db="EMBL/GenBank/DDBJ databases">
        <title>Massive genome expansion in bonnet fungi (Mycena s.s.) driven by repeated elements and novel gene families across ecological guilds.</title>
        <authorList>
            <consortium name="Lawrence Berkeley National Laboratory"/>
            <person name="Harder C.B."/>
            <person name="Miyauchi S."/>
            <person name="Viragh M."/>
            <person name="Kuo A."/>
            <person name="Thoen E."/>
            <person name="Andreopoulos B."/>
            <person name="Lu D."/>
            <person name="Skrede I."/>
            <person name="Drula E."/>
            <person name="Henrissat B."/>
            <person name="Morin E."/>
            <person name="Kohler A."/>
            <person name="Barry K."/>
            <person name="LaButti K."/>
            <person name="Morin E."/>
            <person name="Salamov A."/>
            <person name="Lipzen A."/>
            <person name="Mereny Z."/>
            <person name="Hegedus B."/>
            <person name="Baldrian P."/>
            <person name="Stursova M."/>
            <person name="Weitz H."/>
            <person name="Taylor A."/>
            <person name="Grigoriev I.V."/>
            <person name="Nagy L.G."/>
            <person name="Martin F."/>
            <person name="Kauserud H."/>
        </authorList>
    </citation>
    <scope>NUCLEOTIDE SEQUENCE</scope>
    <source>
        <strain evidence="2">CBHHK002</strain>
    </source>
</reference>
<evidence type="ECO:0000313" key="2">
    <source>
        <dbReference type="EMBL" id="KAJ7366164.1"/>
    </source>
</evidence>
<accession>A0AAD7AQZ7</accession>
<evidence type="ECO:0000256" key="1">
    <source>
        <dbReference type="SAM" id="MobiDB-lite"/>
    </source>
</evidence>
<dbReference type="EMBL" id="JARIHO010000002">
    <property type="protein sequence ID" value="KAJ7366164.1"/>
    <property type="molecule type" value="Genomic_DNA"/>
</dbReference>
<name>A0AAD7AQZ7_9AGAR</name>